<organism evidence="2 3">
    <name type="scientific">Ophiocordyceps unilateralis</name>
    <name type="common">Zombie-ant fungus</name>
    <name type="synonym">Torrubia unilateralis</name>
    <dbReference type="NCBI Taxonomy" id="268505"/>
    <lineage>
        <taxon>Eukaryota</taxon>
        <taxon>Fungi</taxon>
        <taxon>Dikarya</taxon>
        <taxon>Ascomycota</taxon>
        <taxon>Pezizomycotina</taxon>
        <taxon>Sordariomycetes</taxon>
        <taxon>Hypocreomycetidae</taxon>
        <taxon>Hypocreales</taxon>
        <taxon>Ophiocordycipitaceae</taxon>
        <taxon>Ophiocordyceps</taxon>
    </lineage>
</organism>
<gene>
    <name evidence="2" type="ORF">XA68_14737</name>
</gene>
<keyword evidence="3" id="KW-1185">Reference proteome</keyword>
<reference evidence="2 3" key="2">
    <citation type="journal article" date="2017" name="Sci. Rep.">
        <title>Ant-infecting Ophiocordyceps genomes reveal a high diversity of potential behavioral manipulation genes and a possible major role for enterotoxins.</title>
        <authorList>
            <person name="de Bekker C."/>
            <person name="Ohm R.A."/>
            <person name="Evans H.C."/>
            <person name="Brachmann A."/>
            <person name="Hughes D.P."/>
        </authorList>
    </citation>
    <scope>NUCLEOTIDE SEQUENCE [LARGE SCALE GENOMIC DNA]</scope>
    <source>
        <strain evidence="2 3">SC16a</strain>
    </source>
</reference>
<dbReference type="AlphaFoldDB" id="A0A2A9PN08"/>
<proteinExistence type="predicted"/>
<dbReference type="EMBL" id="LAZP02000038">
    <property type="protein sequence ID" value="PFH62196.1"/>
    <property type="molecule type" value="Genomic_DNA"/>
</dbReference>
<evidence type="ECO:0000256" key="1">
    <source>
        <dbReference type="SAM" id="MobiDB-lite"/>
    </source>
</evidence>
<feature type="region of interest" description="Disordered" evidence="1">
    <location>
        <begin position="1"/>
        <end position="39"/>
    </location>
</feature>
<name>A0A2A9PN08_OPHUN</name>
<evidence type="ECO:0000313" key="3">
    <source>
        <dbReference type="Proteomes" id="UP000037136"/>
    </source>
</evidence>
<protein>
    <submittedName>
        <fullName evidence="2">Uncharacterized protein</fullName>
    </submittedName>
</protein>
<accession>A0A2A9PN08</accession>
<sequence length="223" mass="23667">MSRVTAPISKLSRGLGTSSVASPGAVARPLRDTTAHSAGAALMPKYAELLRNRRSGDLHDSSRSLTTTHRPTPQPSLANRSKPLMQTFHSMSPTTIAPVSPANLDATVLPSIHNLLRSDDSSNGPRVPILPDNYSVAHGPFPVEDPVQLPDVSIVASDPENVLPGAPLSEVEGISLDGVELKFVHENLHGTQPPGDEVAGSGMIRDLWRSMVDDVFGPVRKAT</sequence>
<evidence type="ECO:0000313" key="2">
    <source>
        <dbReference type="EMBL" id="PFH62196.1"/>
    </source>
</evidence>
<dbReference type="Proteomes" id="UP000037136">
    <property type="component" value="Unassembled WGS sequence"/>
</dbReference>
<reference evidence="2 3" key="1">
    <citation type="journal article" date="2015" name="BMC Genomics">
        <title>Gene expression during zombie ant biting behavior reflects the complexity underlying fungal parasitic behavioral manipulation.</title>
        <authorList>
            <person name="de Bekker C."/>
            <person name="Ohm R.A."/>
            <person name="Loreto R.G."/>
            <person name="Sebastian A."/>
            <person name="Albert I."/>
            <person name="Merrow M."/>
            <person name="Brachmann A."/>
            <person name="Hughes D.P."/>
        </authorList>
    </citation>
    <scope>NUCLEOTIDE SEQUENCE [LARGE SCALE GENOMIC DNA]</scope>
    <source>
        <strain evidence="2 3">SC16a</strain>
    </source>
</reference>
<comment type="caution">
    <text evidence="2">The sequence shown here is derived from an EMBL/GenBank/DDBJ whole genome shotgun (WGS) entry which is preliminary data.</text>
</comment>
<feature type="compositionally biased region" description="Polar residues" evidence="1">
    <location>
        <begin position="63"/>
        <end position="79"/>
    </location>
</feature>
<feature type="region of interest" description="Disordered" evidence="1">
    <location>
        <begin position="56"/>
        <end position="80"/>
    </location>
</feature>
<dbReference type="OrthoDB" id="3993201at2759"/>